<evidence type="ECO:0000256" key="3">
    <source>
        <dbReference type="ARBA" id="ARBA00023002"/>
    </source>
</evidence>
<dbReference type="EMBL" id="BAABLM010000001">
    <property type="protein sequence ID" value="GAA4663558.1"/>
    <property type="molecule type" value="Genomic_DNA"/>
</dbReference>
<dbReference type="Gene3D" id="3.20.20.100">
    <property type="entry name" value="NADP-dependent oxidoreductase domain"/>
    <property type="match status" value="1"/>
</dbReference>
<accession>A0ABP8VI22</accession>
<feature type="domain" description="NADP-dependent oxidoreductase" evidence="4">
    <location>
        <begin position="33"/>
        <end position="268"/>
    </location>
</feature>
<dbReference type="CDD" id="cd19132">
    <property type="entry name" value="AKR_AKR5D1_E1"/>
    <property type="match status" value="1"/>
</dbReference>
<evidence type="ECO:0000256" key="1">
    <source>
        <dbReference type="ARBA" id="ARBA00007905"/>
    </source>
</evidence>
<evidence type="ECO:0000256" key="2">
    <source>
        <dbReference type="ARBA" id="ARBA00022857"/>
    </source>
</evidence>
<keyword evidence="6" id="KW-1185">Reference proteome</keyword>
<dbReference type="InterPro" id="IPR036812">
    <property type="entry name" value="NAD(P)_OxRdtase_dom_sf"/>
</dbReference>
<dbReference type="Proteomes" id="UP001501295">
    <property type="component" value="Unassembled WGS sequence"/>
</dbReference>
<proteinExistence type="inferred from homology"/>
<dbReference type="PROSITE" id="PS00798">
    <property type="entry name" value="ALDOKETO_REDUCTASE_1"/>
    <property type="match status" value="1"/>
</dbReference>
<dbReference type="InterPro" id="IPR020471">
    <property type="entry name" value="AKR"/>
</dbReference>
<reference evidence="6" key="1">
    <citation type="journal article" date="2019" name="Int. J. Syst. Evol. Microbiol.">
        <title>The Global Catalogue of Microorganisms (GCM) 10K type strain sequencing project: providing services to taxonomists for standard genome sequencing and annotation.</title>
        <authorList>
            <consortium name="The Broad Institute Genomics Platform"/>
            <consortium name="The Broad Institute Genome Sequencing Center for Infectious Disease"/>
            <person name="Wu L."/>
            <person name="Ma J."/>
        </authorList>
    </citation>
    <scope>NUCLEOTIDE SEQUENCE [LARGE SCALE GENOMIC DNA]</scope>
    <source>
        <strain evidence="6">JCM 18956</strain>
    </source>
</reference>
<dbReference type="InterPro" id="IPR023210">
    <property type="entry name" value="NADP_OxRdtase_dom"/>
</dbReference>
<dbReference type="Pfam" id="PF00248">
    <property type="entry name" value="Aldo_ket_red"/>
    <property type="match status" value="1"/>
</dbReference>
<keyword evidence="2" id="KW-0521">NADP</keyword>
<keyword evidence="3" id="KW-0560">Oxidoreductase</keyword>
<dbReference type="PANTHER" id="PTHR43827">
    <property type="entry name" value="2,5-DIKETO-D-GLUCONIC ACID REDUCTASE"/>
    <property type="match status" value="1"/>
</dbReference>
<dbReference type="PRINTS" id="PR00069">
    <property type="entry name" value="ALDKETRDTASE"/>
</dbReference>
<dbReference type="InterPro" id="IPR018170">
    <property type="entry name" value="Aldo/ket_reductase_CS"/>
</dbReference>
<organism evidence="5 6">
    <name type="scientific">Frondihabitans cladoniiphilus</name>
    <dbReference type="NCBI Taxonomy" id="715785"/>
    <lineage>
        <taxon>Bacteria</taxon>
        <taxon>Bacillati</taxon>
        <taxon>Actinomycetota</taxon>
        <taxon>Actinomycetes</taxon>
        <taxon>Micrococcales</taxon>
        <taxon>Microbacteriaceae</taxon>
        <taxon>Frondihabitans</taxon>
    </lineage>
</organism>
<dbReference type="RefSeq" id="WP_345371802.1">
    <property type="nucleotide sequence ID" value="NZ_BAABLM010000001.1"/>
</dbReference>
<dbReference type="PANTHER" id="PTHR43827:SF3">
    <property type="entry name" value="NADP-DEPENDENT OXIDOREDUCTASE DOMAIN-CONTAINING PROTEIN"/>
    <property type="match status" value="1"/>
</dbReference>
<dbReference type="PIRSF" id="PIRSF000097">
    <property type="entry name" value="AKR"/>
    <property type="match status" value="1"/>
</dbReference>
<evidence type="ECO:0000259" key="4">
    <source>
        <dbReference type="Pfam" id="PF00248"/>
    </source>
</evidence>
<gene>
    <name evidence="5" type="ORF">GCM10025780_00140</name>
</gene>
<name>A0ABP8VI22_9MICO</name>
<comment type="similarity">
    <text evidence="1">Belongs to the aldo/keto reductase family.</text>
</comment>
<protein>
    <submittedName>
        <fullName evidence="5">Aldo/keto reductase</fullName>
    </submittedName>
</protein>
<evidence type="ECO:0000313" key="6">
    <source>
        <dbReference type="Proteomes" id="UP001501295"/>
    </source>
</evidence>
<evidence type="ECO:0000313" key="5">
    <source>
        <dbReference type="EMBL" id="GAA4663558.1"/>
    </source>
</evidence>
<sequence>MPDIQPATALESRTLNDGRSIPAIGFGSFPHHGEDSDEMVTNALDLGYRLIDTAFRYENEKEVGSAVRASRVPRDEIVVTSKLAGRHHGRQEAREGVRLSLANLGLEKIDLFLIHWPLPKQGKYVDTWKTLVELRDEGVLGSIGVSNFTPEHLEKIVDATGVTPAVNQVELHPMFTQEELRKVHAELGIVTEAWSPLGRGTGLLDEKPITEAAEKYGVTTGQIVLRWHVQQGIVPIPMSSSPERRRANLELSGFELSSDEVAAISALDRGRIWGQDPDEHEEF</sequence>
<comment type="caution">
    <text evidence="5">The sequence shown here is derived from an EMBL/GenBank/DDBJ whole genome shotgun (WGS) entry which is preliminary data.</text>
</comment>
<dbReference type="SUPFAM" id="SSF51430">
    <property type="entry name" value="NAD(P)-linked oxidoreductase"/>
    <property type="match status" value="1"/>
</dbReference>